<name>A0A395T383_9HYPO</name>
<comment type="caution">
    <text evidence="1">The sequence shown here is derived from an EMBL/GenBank/DDBJ whole genome shotgun (WGS) entry which is preliminary data.</text>
</comment>
<organism evidence="1 2">
    <name type="scientific">Fusarium longipes</name>
    <dbReference type="NCBI Taxonomy" id="694270"/>
    <lineage>
        <taxon>Eukaryota</taxon>
        <taxon>Fungi</taxon>
        <taxon>Dikarya</taxon>
        <taxon>Ascomycota</taxon>
        <taxon>Pezizomycotina</taxon>
        <taxon>Sordariomycetes</taxon>
        <taxon>Hypocreomycetidae</taxon>
        <taxon>Hypocreales</taxon>
        <taxon>Nectriaceae</taxon>
        <taxon>Fusarium</taxon>
    </lineage>
</organism>
<keyword evidence="2" id="KW-1185">Reference proteome</keyword>
<gene>
    <name evidence="1" type="ORF">FLONG3_3058</name>
</gene>
<dbReference type="AlphaFoldDB" id="A0A395T383"/>
<proteinExistence type="predicted"/>
<evidence type="ECO:0000313" key="1">
    <source>
        <dbReference type="EMBL" id="RGP78859.1"/>
    </source>
</evidence>
<evidence type="ECO:0000313" key="2">
    <source>
        <dbReference type="Proteomes" id="UP000266234"/>
    </source>
</evidence>
<dbReference type="Proteomes" id="UP000266234">
    <property type="component" value="Unassembled WGS sequence"/>
</dbReference>
<reference evidence="1 2" key="1">
    <citation type="journal article" date="2018" name="PLoS Pathog.">
        <title>Evolution of structural diversity of trichothecenes, a family of toxins produced by plant pathogenic and entomopathogenic fungi.</title>
        <authorList>
            <person name="Proctor R.H."/>
            <person name="McCormick S.P."/>
            <person name="Kim H.S."/>
            <person name="Cardoza R.E."/>
            <person name="Stanley A.M."/>
            <person name="Lindo L."/>
            <person name="Kelly A."/>
            <person name="Brown D.W."/>
            <person name="Lee T."/>
            <person name="Vaughan M.M."/>
            <person name="Alexander N.J."/>
            <person name="Busman M."/>
            <person name="Gutierrez S."/>
        </authorList>
    </citation>
    <scope>NUCLEOTIDE SEQUENCE [LARGE SCALE GENOMIC DNA]</scope>
    <source>
        <strain evidence="1 2">NRRL 20695</strain>
    </source>
</reference>
<sequence length="116" mass="13563">MASFNDYPVGEESADMLSMKLNLLKGKLAQRERELVALCADIKKKLPSTVSEAEYQRQKKKRADDGHRRVRAMRREYDGIRQRLEAKQKENVDGNKGEEDWILPETSEDYFNTRWG</sequence>
<protein>
    <submittedName>
        <fullName evidence="1">Uncharacterized protein</fullName>
    </submittedName>
</protein>
<dbReference type="OrthoDB" id="5028412at2759"/>
<accession>A0A395T383</accession>
<dbReference type="EMBL" id="PXOG01000057">
    <property type="protein sequence ID" value="RGP78859.1"/>
    <property type="molecule type" value="Genomic_DNA"/>
</dbReference>